<feature type="repeat" description="ANK" evidence="10">
    <location>
        <begin position="391"/>
        <end position="423"/>
    </location>
</feature>
<sequence>KSMNISANSLFSGSSLASEVHAAAVNGDKSTLQKLIAGNSELKDKEDQFGRTPLMYCVLADRLDCAEALLKAGADVNRADRSRRTALHLAAQKGNYRFMKLLLARRGNWMQKDLEDMTPLHLTTRHKSPKCLALLLKHMAPGEVDTQDRNKQTALHWSAYYNNPEHVKLLIKHDSNIGIPDIEGKIPLHWAANNKDPSAIHTVKCILEAAPTESLLNWQDYEGRTPLHFAVADGNVAVVDVLTSYEGCNVTSYDNLFRTPLHWAALLGHAQIVHLLLERNKFGTIPSDSQGATPLHYAAQSNFAETVEVFLKHPSVKDDSDLEGRTSFMWAAGKGSDDVIRTMLTLKLDIDINMTDKYAGTALHAAALSGHVSTVKLLLEHNAQVDALDVMKHTPLFRACEMGHKEVIQTLIKGGARVDLVDQDGHSPLHWAALGGNADVCQILIENKINPNVQDYAGRTPLQCAAYGGYINCMVVLLENNADPNIQDKEGRTALHWLCNNGYLDAIKLLLGFDAFPNHMENSEERYTPLDYALLGEHHEVIQFMLEHGALSIAAIQDIAAFKIQAVYKGYKVRKAFQERKNLLMKHEQLRKDAAAKKREEESKRKEAKLQKGVQNMEQNRCRVQQNPANREKTTSVPQLPNKQLDTQNKRPLSLNASQIQPGRNSRGSPKACHSKGTPKESCLTAEPQSEGHKIRQDSLRKRIKNKSSGVHFHCGKAKEGTKVEVKHQVAAATELDGEKQKEHAVEATATCAWRSRRHTSSACRTASVGEKLGDQSQSSSGNRDHCEGTAVFFCNVSCTGETARNSKQREASSKGKRHQQKSRNKEVNDERCSPAGSSRPGSARTVFLNTRNDSLHPVEQTNKVGNNELTKKASPLLSAEAEPTGTVPRNPAACSAPDDSLNLDKTGVIGSRNANDQLCSVAWQSTNIELIPLEIRMQIIEKERKRKELFRKKNYAATVIQRTWRSYQLRQELFQLLSAKRQCKEDEDKWRQETAAFFIQVAWKKQLNHSPLKSVPSSKSLKSVNKTSSAIKTSKQSILKQIYGRSQEGKAYQPARPPSKLKLSDVQLVSVNNLQCVNLLENMGKSKQFSYNMRPTTAAKSKNTRLKH</sequence>
<comment type="subcellular location">
    <subcellularLocation>
        <location evidence="1">Cytoplasm</location>
        <location evidence="1">Cytoskeleton</location>
    </subcellularLocation>
</comment>
<dbReference type="InterPro" id="IPR000048">
    <property type="entry name" value="IQ_motif_EF-hand-BS"/>
</dbReference>
<evidence type="ECO:0000256" key="4">
    <source>
        <dbReference type="ARBA" id="ARBA00022687"/>
    </source>
</evidence>
<feature type="non-terminal residue" evidence="12">
    <location>
        <position position="1"/>
    </location>
</feature>
<feature type="region of interest" description="Disordered" evidence="11">
    <location>
        <begin position="763"/>
        <end position="785"/>
    </location>
</feature>
<feature type="compositionally biased region" description="Basic and acidic residues" evidence="11">
    <location>
        <begin position="690"/>
        <end position="701"/>
    </location>
</feature>
<feature type="compositionally biased region" description="Polar residues" evidence="11">
    <location>
        <begin position="613"/>
        <end position="668"/>
    </location>
</feature>
<feature type="region of interest" description="Disordered" evidence="11">
    <location>
        <begin position="880"/>
        <end position="901"/>
    </location>
</feature>
<evidence type="ECO:0000256" key="2">
    <source>
        <dbReference type="ARBA" id="ARBA00022473"/>
    </source>
</evidence>
<keyword evidence="2" id="KW-0217">Developmental protein</keyword>
<accession>A0A7L3SKD3</accession>
<dbReference type="PROSITE" id="PS50088">
    <property type="entry name" value="ANK_REPEAT"/>
    <property type="match status" value="11"/>
</dbReference>
<feature type="repeat" description="ANK" evidence="10">
    <location>
        <begin position="457"/>
        <end position="489"/>
    </location>
</feature>
<keyword evidence="8" id="KW-0206">Cytoskeleton</keyword>
<dbReference type="GO" id="GO:0005856">
    <property type="term" value="C:cytoskeleton"/>
    <property type="evidence" value="ECO:0007669"/>
    <property type="project" value="UniProtKB-SubCell"/>
</dbReference>
<evidence type="ECO:0000256" key="3">
    <source>
        <dbReference type="ARBA" id="ARBA00022490"/>
    </source>
</evidence>
<dbReference type="Gene3D" id="1.25.40.20">
    <property type="entry name" value="Ankyrin repeat-containing domain"/>
    <property type="match status" value="5"/>
</dbReference>
<evidence type="ECO:0000256" key="11">
    <source>
        <dbReference type="SAM" id="MobiDB-lite"/>
    </source>
</evidence>
<feature type="compositionally biased region" description="Basic and acidic residues" evidence="11">
    <location>
        <begin position="824"/>
        <end position="833"/>
    </location>
</feature>
<keyword evidence="3" id="KW-0963">Cytoplasm</keyword>
<dbReference type="SMART" id="SM00248">
    <property type="entry name" value="ANK"/>
    <property type="match status" value="16"/>
</dbReference>
<evidence type="ECO:0000256" key="9">
    <source>
        <dbReference type="ARBA" id="ARBA00067613"/>
    </source>
</evidence>
<dbReference type="Proteomes" id="UP000540089">
    <property type="component" value="Unassembled WGS sequence"/>
</dbReference>
<feature type="repeat" description="ANK" evidence="10">
    <location>
        <begin position="358"/>
        <end position="390"/>
    </location>
</feature>
<dbReference type="FunFam" id="1.25.40.20:FF:000134">
    <property type="entry name" value="inversin isoform X1"/>
    <property type="match status" value="1"/>
</dbReference>
<gene>
    <name evidence="12" type="primary">Invs</name>
    <name evidence="12" type="ORF">RISTRI_R07604</name>
</gene>
<keyword evidence="4" id="KW-0879">Wnt signaling pathway</keyword>
<feature type="repeat" description="ANK" evidence="10">
    <location>
        <begin position="256"/>
        <end position="280"/>
    </location>
</feature>
<comment type="caution">
    <text evidence="12">The sequence shown here is derived from an EMBL/GenBank/DDBJ whole genome shotgun (WGS) entry which is preliminary data.</text>
</comment>
<dbReference type="FunFam" id="1.25.40.20:FF:000082">
    <property type="entry name" value="Inversin"/>
    <property type="match status" value="1"/>
</dbReference>
<name>A0A7L3SKD3_RISTR</name>
<dbReference type="FunFam" id="1.25.40.20:FF:000144">
    <property type="entry name" value="inversin isoform X1"/>
    <property type="match status" value="1"/>
</dbReference>
<dbReference type="FunFam" id="1.25.40.20:FF:000092">
    <property type="entry name" value="inversin isoform X1"/>
    <property type="match status" value="1"/>
</dbReference>
<dbReference type="GO" id="GO:0016055">
    <property type="term" value="P:Wnt signaling pathway"/>
    <property type="evidence" value="ECO:0007669"/>
    <property type="project" value="UniProtKB-KW"/>
</dbReference>
<dbReference type="PROSITE" id="PS50297">
    <property type="entry name" value="ANK_REP_REGION"/>
    <property type="match status" value="9"/>
</dbReference>
<keyword evidence="6" id="KW-0112">Calmodulin-binding</keyword>
<dbReference type="SMART" id="SM00015">
    <property type="entry name" value="IQ"/>
    <property type="match status" value="2"/>
</dbReference>
<keyword evidence="7 10" id="KW-0040">ANK repeat</keyword>
<evidence type="ECO:0000256" key="1">
    <source>
        <dbReference type="ARBA" id="ARBA00004245"/>
    </source>
</evidence>
<feature type="region of interest" description="Disordered" evidence="11">
    <location>
        <begin position="591"/>
        <end position="707"/>
    </location>
</feature>
<feature type="repeat" description="ANK" evidence="10">
    <location>
        <begin position="424"/>
        <end position="456"/>
    </location>
</feature>
<dbReference type="AlphaFoldDB" id="A0A7L3SKD3"/>
<dbReference type="Pfam" id="PF12796">
    <property type="entry name" value="Ank_2"/>
    <property type="match status" value="5"/>
</dbReference>
<dbReference type="PANTHER" id="PTHR24161">
    <property type="entry name" value="ANK_REP_REGION DOMAIN-CONTAINING PROTEIN-RELATED"/>
    <property type="match status" value="1"/>
</dbReference>
<evidence type="ECO:0000313" key="12">
    <source>
        <dbReference type="EMBL" id="NXV28617.1"/>
    </source>
</evidence>
<feature type="compositionally biased region" description="Basic and acidic residues" evidence="11">
    <location>
        <begin position="591"/>
        <end position="610"/>
    </location>
</feature>
<feature type="repeat" description="ANK" evidence="10">
    <location>
        <begin position="222"/>
        <end position="242"/>
    </location>
</feature>
<dbReference type="FunFam" id="1.25.40.20:FF:000078">
    <property type="entry name" value="Inversin"/>
    <property type="match status" value="1"/>
</dbReference>
<feature type="non-terminal residue" evidence="12">
    <location>
        <position position="1109"/>
    </location>
</feature>
<evidence type="ECO:0000256" key="8">
    <source>
        <dbReference type="ARBA" id="ARBA00023212"/>
    </source>
</evidence>
<dbReference type="PANTHER" id="PTHR24161:SF21">
    <property type="entry name" value="ANKYRIN REPEAT DOMAIN-CONTAINING PROTEIN 35"/>
    <property type="match status" value="1"/>
</dbReference>
<evidence type="ECO:0000256" key="10">
    <source>
        <dbReference type="PROSITE-ProRule" id="PRU00023"/>
    </source>
</evidence>
<keyword evidence="5" id="KW-0677">Repeat</keyword>
<protein>
    <recommendedName>
        <fullName evidence="9">Inversin</fullName>
    </recommendedName>
</protein>
<dbReference type="PROSITE" id="PS50096">
    <property type="entry name" value="IQ"/>
    <property type="match status" value="2"/>
</dbReference>
<feature type="region of interest" description="Disordered" evidence="11">
    <location>
        <begin position="805"/>
        <end position="846"/>
    </location>
</feature>
<feature type="repeat" description="ANK" evidence="10">
    <location>
        <begin position="49"/>
        <end position="81"/>
    </location>
</feature>
<dbReference type="EMBL" id="VZUC01000016">
    <property type="protein sequence ID" value="NXV28617.1"/>
    <property type="molecule type" value="Genomic_DNA"/>
</dbReference>
<dbReference type="SUPFAM" id="SSF48403">
    <property type="entry name" value="Ankyrin repeat"/>
    <property type="match status" value="3"/>
</dbReference>
<evidence type="ECO:0000256" key="6">
    <source>
        <dbReference type="ARBA" id="ARBA00022860"/>
    </source>
</evidence>
<reference evidence="12 13" key="1">
    <citation type="submission" date="2019-09" db="EMBL/GenBank/DDBJ databases">
        <title>Bird 10,000 Genomes (B10K) Project - Family phase.</title>
        <authorList>
            <person name="Zhang G."/>
        </authorList>
    </citation>
    <scope>NUCLEOTIDE SEQUENCE [LARGE SCALE GENOMIC DNA]</scope>
    <source>
        <strain evidence="12">OUT-0021</strain>
        <tissue evidence="12">Blood</tissue>
    </source>
</reference>
<keyword evidence="13" id="KW-1185">Reference proteome</keyword>
<feature type="repeat" description="ANK" evidence="10">
    <location>
        <begin position="490"/>
        <end position="522"/>
    </location>
</feature>
<dbReference type="Pfam" id="PF00612">
    <property type="entry name" value="IQ"/>
    <property type="match status" value="2"/>
</dbReference>
<dbReference type="GO" id="GO:0005516">
    <property type="term" value="F:calmodulin binding"/>
    <property type="evidence" value="ECO:0007669"/>
    <property type="project" value="UniProtKB-KW"/>
</dbReference>
<feature type="region of interest" description="Disordered" evidence="11">
    <location>
        <begin position="851"/>
        <end position="870"/>
    </location>
</feature>
<feature type="repeat" description="ANK" evidence="10">
    <location>
        <begin position="150"/>
        <end position="182"/>
    </location>
</feature>
<dbReference type="Pfam" id="PF00023">
    <property type="entry name" value="Ank"/>
    <property type="match status" value="2"/>
</dbReference>
<dbReference type="InterPro" id="IPR036770">
    <property type="entry name" value="Ankyrin_rpt-contain_sf"/>
</dbReference>
<dbReference type="InterPro" id="IPR002110">
    <property type="entry name" value="Ankyrin_rpt"/>
</dbReference>
<evidence type="ECO:0000313" key="13">
    <source>
        <dbReference type="Proteomes" id="UP000540089"/>
    </source>
</evidence>
<evidence type="ECO:0000256" key="5">
    <source>
        <dbReference type="ARBA" id="ARBA00022737"/>
    </source>
</evidence>
<feature type="repeat" description="ANK" evidence="10">
    <location>
        <begin position="82"/>
        <end position="114"/>
    </location>
</feature>
<feature type="repeat" description="ANK" evidence="10">
    <location>
        <begin position="290"/>
        <end position="322"/>
    </location>
</feature>
<feature type="compositionally biased region" description="Polar residues" evidence="11">
    <location>
        <begin position="860"/>
        <end position="869"/>
    </location>
</feature>
<proteinExistence type="predicted"/>
<dbReference type="CDD" id="cd23767">
    <property type="entry name" value="IQCD"/>
    <property type="match status" value="2"/>
</dbReference>
<organism evidence="12 13">
    <name type="scientific">Rissa tridactyla</name>
    <name type="common">Black-legged kittiwake</name>
    <name type="synonym">Larus tridactyla</name>
    <dbReference type="NCBI Taxonomy" id="75485"/>
    <lineage>
        <taxon>Eukaryota</taxon>
        <taxon>Metazoa</taxon>
        <taxon>Chordata</taxon>
        <taxon>Craniata</taxon>
        <taxon>Vertebrata</taxon>
        <taxon>Euteleostomi</taxon>
        <taxon>Archelosauria</taxon>
        <taxon>Archosauria</taxon>
        <taxon>Dinosauria</taxon>
        <taxon>Saurischia</taxon>
        <taxon>Theropoda</taxon>
        <taxon>Coelurosauria</taxon>
        <taxon>Aves</taxon>
        <taxon>Neognathae</taxon>
        <taxon>Neoaves</taxon>
        <taxon>Charadriiformes</taxon>
        <taxon>Laridae</taxon>
        <taxon>Rissa</taxon>
    </lineage>
</organism>
<dbReference type="PRINTS" id="PR01415">
    <property type="entry name" value="ANKYRIN"/>
</dbReference>
<evidence type="ECO:0000256" key="7">
    <source>
        <dbReference type="ARBA" id="ARBA00023043"/>
    </source>
</evidence>